<protein>
    <submittedName>
        <fullName evidence="3">Allophanate hydrolase</fullName>
        <ecNumber evidence="3">3.5.1.54</ecNumber>
    </submittedName>
</protein>
<dbReference type="Pfam" id="PF01425">
    <property type="entry name" value="Amidase"/>
    <property type="match status" value="1"/>
</dbReference>
<dbReference type="EMBL" id="JACEGA010000001">
    <property type="protein sequence ID" value="MBB2183287.1"/>
    <property type="molecule type" value="Genomic_DNA"/>
</dbReference>
<keyword evidence="4" id="KW-1185">Reference proteome</keyword>
<dbReference type="InterPro" id="IPR000120">
    <property type="entry name" value="Amidase"/>
</dbReference>
<accession>A0A839K1J2</accession>
<dbReference type="AlphaFoldDB" id="A0A839K1J2"/>
<dbReference type="InterPro" id="IPR036928">
    <property type="entry name" value="AS_sf"/>
</dbReference>
<dbReference type="Proteomes" id="UP000574276">
    <property type="component" value="Unassembled WGS sequence"/>
</dbReference>
<dbReference type="SUPFAM" id="SSF75304">
    <property type="entry name" value="Amidase signature (AS) enzymes"/>
    <property type="match status" value="1"/>
</dbReference>
<dbReference type="Gene3D" id="3.90.1300.10">
    <property type="entry name" value="Amidase signature (AS) domain"/>
    <property type="match status" value="1"/>
</dbReference>
<name>A0A839K1J2_9FIRM</name>
<dbReference type="InterPro" id="IPR053844">
    <property type="entry name" value="AH_C"/>
</dbReference>
<dbReference type="EC" id="3.5.1.54" evidence="3"/>
<sequence>MKYFPKKLSIAWIEKRYESGELSPLELANEIIRRAKEYEDYNIWIVKPSMDMMKQYIDALPPYTKELPLWGIPFAVKDNIDLKDVPTTAACKEYEYIPKTSATVVDKLISAGAIPVGKTNLDQFATGLVGTRSPYGECHNALNPELISGGSSSGSAVAVALGMAAFSLGTDTAGSGRVPAALNCLIGYKPALGAWSTKGVVPACASIDCVSVFTNTLEDVILVNSLVREFDEDCSWSRRLPRIIPVKPRKILLPSEGPIFFGKFAKIYKEKWENAINRIKRLGIPVEYIDYTIFEKAASILYEGPWVAERWKDLGKFIHNNPGKTFPVTEEILRAGEKREYTAAKLFEAIHTLQDYRVKADKILQDSVLIMPTVGGTFYRDEVRENPIETNKMMGLYTNHCNLLDLSAIAIPEKQDDNDIPFGITIFALADSEGLVLKTADTFLHSETIPIAVCGLHKKGYLLENQLTVQGAVFTEKAKTTDKYKLYKLNSTPVKPGMVRDEKNGTYIEVDVYDIPVANLGIFMKQVTSPLSIGEIELEDGRWVNGFICEPYGVENAEDISDSHSF</sequence>
<dbReference type="NCBIfam" id="TIGR02713">
    <property type="entry name" value="allophanate_hyd"/>
    <property type="match status" value="1"/>
</dbReference>
<dbReference type="PANTHER" id="PTHR11895">
    <property type="entry name" value="TRANSAMIDASE"/>
    <property type="match status" value="1"/>
</dbReference>
<dbReference type="RefSeq" id="WP_228352956.1">
    <property type="nucleotide sequence ID" value="NZ_JACEGA010000001.1"/>
</dbReference>
<dbReference type="InterPro" id="IPR023631">
    <property type="entry name" value="Amidase_dom"/>
</dbReference>
<reference evidence="3 4" key="1">
    <citation type="submission" date="2020-07" db="EMBL/GenBank/DDBJ databases">
        <title>Characterization and genome sequencing of isolate MD1, a novel member within the family Lachnospiraceae.</title>
        <authorList>
            <person name="Rettenmaier R."/>
            <person name="Di Bello L."/>
            <person name="Zinser C."/>
            <person name="Scheitz K."/>
            <person name="Liebl W."/>
            <person name="Zverlov V."/>
        </authorList>
    </citation>
    <scope>NUCLEOTIDE SEQUENCE [LARGE SCALE GENOMIC DNA]</scope>
    <source>
        <strain evidence="3 4">MD1</strain>
    </source>
</reference>
<dbReference type="Gene3D" id="3.10.490.10">
    <property type="entry name" value="Gamma-glutamyl cyclotransferase-like"/>
    <property type="match status" value="1"/>
</dbReference>
<organism evidence="3 4">
    <name type="scientific">Variimorphobacter saccharofermentans</name>
    <dbReference type="NCBI Taxonomy" id="2755051"/>
    <lineage>
        <taxon>Bacteria</taxon>
        <taxon>Bacillati</taxon>
        <taxon>Bacillota</taxon>
        <taxon>Clostridia</taxon>
        <taxon>Lachnospirales</taxon>
        <taxon>Lachnospiraceae</taxon>
        <taxon>Variimorphobacter</taxon>
    </lineage>
</organism>
<dbReference type="NCBIfam" id="NF006043">
    <property type="entry name" value="PRK08186.1"/>
    <property type="match status" value="1"/>
</dbReference>
<comment type="caution">
    <text evidence="3">The sequence shown here is derived from an EMBL/GenBank/DDBJ whole genome shotgun (WGS) entry which is preliminary data.</text>
</comment>
<dbReference type="PANTHER" id="PTHR11895:SF169">
    <property type="entry name" value="GLUTAMYL-TRNA(GLN) AMIDOTRANSFERASE"/>
    <property type="match status" value="1"/>
</dbReference>
<dbReference type="GO" id="GO:0004039">
    <property type="term" value="F:allophanate hydrolase activity"/>
    <property type="evidence" value="ECO:0007669"/>
    <property type="project" value="UniProtKB-EC"/>
</dbReference>
<evidence type="ECO:0000313" key="3">
    <source>
        <dbReference type="EMBL" id="MBB2183287.1"/>
    </source>
</evidence>
<gene>
    <name evidence="3" type="primary">atzF</name>
    <name evidence="3" type="ORF">H0486_10385</name>
</gene>
<evidence type="ECO:0000259" key="2">
    <source>
        <dbReference type="Pfam" id="PF21986"/>
    </source>
</evidence>
<evidence type="ECO:0000313" key="4">
    <source>
        <dbReference type="Proteomes" id="UP000574276"/>
    </source>
</evidence>
<evidence type="ECO:0000259" key="1">
    <source>
        <dbReference type="Pfam" id="PF01425"/>
    </source>
</evidence>
<dbReference type="Gene3D" id="1.20.58.1700">
    <property type="match status" value="1"/>
</dbReference>
<keyword evidence="3" id="KW-0378">Hydrolase</keyword>
<dbReference type="InterPro" id="IPR014085">
    <property type="entry name" value="Allophanate_hydrolase"/>
</dbReference>
<feature type="domain" description="Allophanate hydrolase C-terminal" evidence="2">
    <location>
        <begin position="450"/>
        <end position="565"/>
    </location>
</feature>
<proteinExistence type="predicted"/>
<dbReference type="Pfam" id="PF21986">
    <property type="entry name" value="AH_C"/>
    <property type="match status" value="1"/>
</dbReference>
<feature type="domain" description="Amidase" evidence="1">
    <location>
        <begin position="45"/>
        <end position="437"/>
    </location>
</feature>